<sequence length="391" mass="43911">MVRTSRVLPPPYNPREGSRLINRLDSPPTAGLFAKVSSKPTNHSKFTSKCCKARCTECHMGPIQKSKDKTKGAQKLKSNDVVSSHRLITWRVVDGRHGSNFAGLSATGLLDHLAYESTDNDQSYDHEYDASDDDDDVPETSTSKLDGGEDRGFRIDGDDYDENLSFFDVGLVLNQVEEDEEAQQSWEMLKSEKLDKWFLRTWQSIEYKRMNTLSGEDLTQLQEISLLGLHFCSQQLNGHWVFWMIEGVATGFLDVPFEWSFCQACMNFVRKSIDGFSIGNILLDFLGGIANYGQMALQSIEQNSRTRPKGTNQMNLPNDQEASGQLVNRLDSPLTAGLFTKLSSNPTNHSKYTSKCRKARCNGCHVAPVQKSKDKMKGPQKLKSYDVVSSH</sequence>
<dbReference type="PANTHER" id="PTHR34278:SF1">
    <property type="entry name" value="PROTEIN THI031, PUTATIVE-RELATED"/>
    <property type="match status" value="1"/>
</dbReference>
<evidence type="ECO:0000256" key="4">
    <source>
        <dbReference type="ARBA" id="ARBA00023136"/>
    </source>
</evidence>
<feature type="region of interest" description="Disordered" evidence="5">
    <location>
        <begin position="122"/>
        <end position="153"/>
    </location>
</feature>
<name>A0A218WQI9_PUNGR</name>
<accession>A0A218WQI9</accession>
<feature type="region of interest" description="Disordered" evidence="5">
    <location>
        <begin position="370"/>
        <end position="391"/>
    </location>
</feature>
<evidence type="ECO:0000313" key="6">
    <source>
        <dbReference type="EMBL" id="OWM74893.1"/>
    </source>
</evidence>
<protein>
    <submittedName>
        <fullName evidence="6">Uncharacterized protein</fullName>
    </submittedName>
</protein>
<dbReference type="GO" id="GO:0016020">
    <property type="term" value="C:membrane"/>
    <property type="evidence" value="ECO:0007669"/>
    <property type="project" value="UniProtKB-SubCell"/>
</dbReference>
<evidence type="ECO:0000256" key="3">
    <source>
        <dbReference type="ARBA" id="ARBA00022989"/>
    </source>
</evidence>
<gene>
    <name evidence="6" type="ORF">CDL15_Pgr021244</name>
</gene>
<comment type="caution">
    <text evidence="6">The sequence shown here is derived from an EMBL/GenBank/DDBJ whole genome shotgun (WGS) entry which is preliminary data.</text>
</comment>
<comment type="subcellular location">
    <subcellularLocation>
        <location evidence="1">Membrane</location>
        <topology evidence="1">Multi-pass membrane protein</topology>
    </subcellularLocation>
</comment>
<keyword evidence="4" id="KW-0472">Membrane</keyword>
<evidence type="ECO:0000256" key="1">
    <source>
        <dbReference type="ARBA" id="ARBA00004141"/>
    </source>
</evidence>
<dbReference type="Pfam" id="PF04193">
    <property type="entry name" value="PQ-loop"/>
    <property type="match status" value="1"/>
</dbReference>
<reference evidence="7" key="1">
    <citation type="journal article" date="2017" name="Plant J.">
        <title>The pomegranate (Punica granatum L.) genome and the genomics of punicalagin biosynthesis.</title>
        <authorList>
            <person name="Qin G."/>
            <person name="Xu C."/>
            <person name="Ming R."/>
            <person name="Tang H."/>
            <person name="Guyot R."/>
            <person name="Kramer E.M."/>
            <person name="Hu Y."/>
            <person name="Yi X."/>
            <person name="Qi Y."/>
            <person name="Xu X."/>
            <person name="Gao Z."/>
            <person name="Pan H."/>
            <person name="Jian J."/>
            <person name="Tian Y."/>
            <person name="Yue Z."/>
            <person name="Xu Y."/>
        </authorList>
    </citation>
    <scope>NUCLEOTIDE SEQUENCE [LARGE SCALE GENOMIC DNA]</scope>
    <source>
        <strain evidence="7">cv. Dabenzi</strain>
    </source>
</reference>
<dbReference type="PANTHER" id="PTHR34278">
    <property type="entry name" value="PROTEIN THI031, PUTATIVE-RELATED"/>
    <property type="match status" value="1"/>
</dbReference>
<feature type="region of interest" description="Disordered" evidence="5">
    <location>
        <begin position="1"/>
        <end position="24"/>
    </location>
</feature>
<keyword evidence="3" id="KW-1133">Transmembrane helix</keyword>
<evidence type="ECO:0000313" key="7">
    <source>
        <dbReference type="Proteomes" id="UP000197138"/>
    </source>
</evidence>
<dbReference type="Proteomes" id="UP000197138">
    <property type="component" value="Unassembled WGS sequence"/>
</dbReference>
<dbReference type="EMBL" id="MTKT01003414">
    <property type="protein sequence ID" value="OWM74893.1"/>
    <property type="molecule type" value="Genomic_DNA"/>
</dbReference>
<organism evidence="6 7">
    <name type="scientific">Punica granatum</name>
    <name type="common">Pomegranate</name>
    <dbReference type="NCBI Taxonomy" id="22663"/>
    <lineage>
        <taxon>Eukaryota</taxon>
        <taxon>Viridiplantae</taxon>
        <taxon>Streptophyta</taxon>
        <taxon>Embryophyta</taxon>
        <taxon>Tracheophyta</taxon>
        <taxon>Spermatophyta</taxon>
        <taxon>Magnoliopsida</taxon>
        <taxon>eudicotyledons</taxon>
        <taxon>Gunneridae</taxon>
        <taxon>Pentapetalae</taxon>
        <taxon>rosids</taxon>
        <taxon>malvids</taxon>
        <taxon>Myrtales</taxon>
        <taxon>Lythraceae</taxon>
        <taxon>Punica</taxon>
    </lineage>
</organism>
<keyword evidence="2" id="KW-0812">Transmembrane</keyword>
<dbReference type="AlphaFoldDB" id="A0A218WQI9"/>
<dbReference type="InterPro" id="IPR006603">
    <property type="entry name" value="PQ-loop_rpt"/>
</dbReference>
<proteinExistence type="predicted"/>
<evidence type="ECO:0000256" key="2">
    <source>
        <dbReference type="ARBA" id="ARBA00022692"/>
    </source>
</evidence>
<evidence type="ECO:0000256" key="5">
    <source>
        <dbReference type="SAM" id="MobiDB-lite"/>
    </source>
</evidence>